<gene>
    <name evidence="5" type="ORF">Pan181_50090</name>
</gene>
<evidence type="ECO:0000259" key="4">
    <source>
        <dbReference type="Pfam" id="PF00263"/>
    </source>
</evidence>
<dbReference type="PROSITE" id="PS00875">
    <property type="entry name" value="T2SP_D"/>
    <property type="match status" value="1"/>
</dbReference>
<dbReference type="PANTHER" id="PTHR30604">
    <property type="entry name" value="PROTEIN TRANSPORT PROTEIN HOFQ"/>
    <property type="match status" value="1"/>
</dbReference>
<dbReference type="InterPro" id="IPR051808">
    <property type="entry name" value="Type_IV_pilus_biogenesis"/>
</dbReference>
<dbReference type="InterPro" id="IPR004845">
    <property type="entry name" value="T2SS_GspD_CS"/>
</dbReference>
<dbReference type="KEGG" id="amuc:Pan181_50090"/>
<dbReference type="InterPro" id="IPR004846">
    <property type="entry name" value="T2SS/T3SS_dom"/>
</dbReference>
<dbReference type="PANTHER" id="PTHR30604:SF1">
    <property type="entry name" value="DNA UTILIZATION PROTEIN HOFQ"/>
    <property type="match status" value="1"/>
</dbReference>
<name>A0A518AVL4_9BACT</name>
<feature type="domain" description="Type II/III secretion system secretin-like" evidence="4">
    <location>
        <begin position="899"/>
        <end position="1099"/>
    </location>
</feature>
<feature type="region of interest" description="Disordered" evidence="2">
    <location>
        <begin position="991"/>
        <end position="1017"/>
    </location>
</feature>
<dbReference type="AlphaFoldDB" id="A0A518AVL4"/>
<sequence length="1115" mass="120930" precursor="true">MNATRMSRKVLVVLGLGLSTCLAGVAQAQSTTTAATANTPLSREQVDQLLVQAKAAIGAGDLKKADSLITQAEGADVRYPMFHFGDTPGSLRRDLMQAQANNQDPFNTPGPPVAQAPTTPMVDPAVTPASATSPYGIYREEPSDSIPGLDLAPVQLPPVGYPATATPATQPQNTPYSGLDISAPSDDNRYANPVGMMQTNEDVQAQANNLPGISEMRFAQAPATSAQALLDAGEQALKSGNREQALSLFRKANESRGTLDTQARGRLDGHLRILTAAPEPLELSPVMSNVSTPAVSETLPNSVATANSREMDMADGERQVLVRQLSADVGRVQLDAKQLRETDPKQALKALEDLQAVVNKSQLGENDKRVLQHRLSISINETEQYIQQHRADLELDERNREILAEIDRRMELKLQMQDKIGKLVDEFNKLRDDHRYHEMELVAQQLTELAPEDPTVMQIQQTAKFIRREFINNSIAEQKENGFWQAISDVESASIATTSDNNEVVYDVQRWRDLVQERGRNDRNRNRSPKEIEIEASLRKPVMVRFQNEPLAAVIDDLSKATGVNMVLDLRGLNQEGVSSDTRVSLNVNGEISLKSALNLILEQFHLGYVVKDEVLKITSETLKDTEQYTLVYDVADLVIPIPNFVPDNNMGLQGLINSAHAAMGYGAGSFGHGPMSFVNGNNPDPNGVVPPTALAQPGMGASGAGLGSPTTLPIGGGPGGMGGAANADFDSLIDLIISTVASDTWVENGGPEAEIRPFPTNLSLVISQTQDVHEQIADLLEQLRRLQDLQVTIEVRFIRLSDSFFERIGIDFDMNIENKDPEPGTFQPGQAYEGETSSAVVGLIDGEFPNFTNDLDIPLRQGSYALAVPQFGSPQDVASFGFAILSDIEAYFLISASQGDQRSNLLNAPKVTLFNGQQAFVADTTQRPFVISVVPVVGEFAAAQQPVIVVLSEGTLMSIQAVVSEDRRYVRLTVVPFFSQIGDVQEFTFEGSTSTSTSSSTTDDNDGTSTSANDAEDIVRSGTTVQLPEFSFISVTTTVSVPDGGTVLLGGIKRLNEGRNEFGVPLLSKMPYINRLFRNVGIGRETDSLMMMVTPRIIIQEEEEAKLMGTPIGN</sequence>
<evidence type="ECO:0000256" key="3">
    <source>
        <dbReference type="SAM" id="SignalP"/>
    </source>
</evidence>
<comment type="similarity">
    <text evidence="1">Belongs to the bacterial secretin family.</text>
</comment>
<feature type="region of interest" description="Disordered" evidence="2">
    <location>
        <begin position="701"/>
        <end position="720"/>
    </location>
</feature>
<dbReference type="EMBL" id="CP036278">
    <property type="protein sequence ID" value="QDU58769.1"/>
    <property type="molecule type" value="Genomic_DNA"/>
</dbReference>
<proteinExistence type="inferred from homology"/>
<accession>A0A518AVL4</accession>
<protein>
    <submittedName>
        <fullName evidence="5">Outer membrane porin HofQ</fullName>
    </submittedName>
</protein>
<evidence type="ECO:0000313" key="6">
    <source>
        <dbReference type="Proteomes" id="UP000315750"/>
    </source>
</evidence>
<feature type="compositionally biased region" description="Low complexity" evidence="2">
    <location>
        <begin position="993"/>
        <end position="1012"/>
    </location>
</feature>
<keyword evidence="3" id="KW-0732">Signal</keyword>
<reference evidence="5 6" key="1">
    <citation type="submission" date="2019-02" db="EMBL/GenBank/DDBJ databases">
        <title>Deep-cultivation of Planctomycetes and their phenomic and genomic characterization uncovers novel biology.</title>
        <authorList>
            <person name="Wiegand S."/>
            <person name="Jogler M."/>
            <person name="Boedeker C."/>
            <person name="Pinto D."/>
            <person name="Vollmers J."/>
            <person name="Rivas-Marin E."/>
            <person name="Kohn T."/>
            <person name="Peeters S.H."/>
            <person name="Heuer A."/>
            <person name="Rast P."/>
            <person name="Oberbeckmann S."/>
            <person name="Bunk B."/>
            <person name="Jeske O."/>
            <person name="Meyerdierks A."/>
            <person name="Storesund J.E."/>
            <person name="Kallscheuer N."/>
            <person name="Luecker S."/>
            <person name="Lage O.M."/>
            <person name="Pohl T."/>
            <person name="Merkel B.J."/>
            <person name="Hornburger P."/>
            <person name="Mueller R.-W."/>
            <person name="Bruemmer F."/>
            <person name="Labrenz M."/>
            <person name="Spormann A.M."/>
            <person name="Op den Camp H."/>
            <person name="Overmann J."/>
            <person name="Amann R."/>
            <person name="Jetten M.S.M."/>
            <person name="Mascher T."/>
            <person name="Medema M.H."/>
            <person name="Devos D.P."/>
            <person name="Kaster A.-K."/>
            <person name="Ovreas L."/>
            <person name="Rohde M."/>
            <person name="Galperin M.Y."/>
            <person name="Jogler C."/>
        </authorList>
    </citation>
    <scope>NUCLEOTIDE SEQUENCE [LARGE SCALE GENOMIC DNA]</scope>
    <source>
        <strain evidence="5 6">Pan181</strain>
    </source>
</reference>
<evidence type="ECO:0000256" key="1">
    <source>
        <dbReference type="RuleBase" id="RU004003"/>
    </source>
</evidence>
<keyword evidence="6" id="KW-1185">Reference proteome</keyword>
<evidence type="ECO:0000256" key="2">
    <source>
        <dbReference type="SAM" id="MobiDB-lite"/>
    </source>
</evidence>
<feature type="signal peptide" evidence="3">
    <location>
        <begin position="1"/>
        <end position="28"/>
    </location>
</feature>
<dbReference type="Gene3D" id="3.55.50.30">
    <property type="match status" value="1"/>
</dbReference>
<feature type="chain" id="PRO_5021906129" evidence="3">
    <location>
        <begin position="29"/>
        <end position="1115"/>
    </location>
</feature>
<organism evidence="5 6">
    <name type="scientific">Aeoliella mucimassa</name>
    <dbReference type="NCBI Taxonomy" id="2527972"/>
    <lineage>
        <taxon>Bacteria</taxon>
        <taxon>Pseudomonadati</taxon>
        <taxon>Planctomycetota</taxon>
        <taxon>Planctomycetia</taxon>
        <taxon>Pirellulales</taxon>
        <taxon>Lacipirellulaceae</taxon>
        <taxon>Aeoliella</taxon>
    </lineage>
</organism>
<dbReference type="GO" id="GO:0009306">
    <property type="term" value="P:protein secretion"/>
    <property type="evidence" value="ECO:0007669"/>
    <property type="project" value="InterPro"/>
</dbReference>
<dbReference type="Pfam" id="PF00263">
    <property type="entry name" value="Secretin"/>
    <property type="match status" value="1"/>
</dbReference>
<evidence type="ECO:0000313" key="5">
    <source>
        <dbReference type="EMBL" id="QDU58769.1"/>
    </source>
</evidence>
<dbReference type="Proteomes" id="UP000315750">
    <property type="component" value="Chromosome"/>
</dbReference>